<feature type="transmembrane region" description="Helical" evidence="5">
    <location>
        <begin position="168"/>
        <end position="194"/>
    </location>
</feature>
<keyword evidence="4 5" id="KW-0472">Membrane</keyword>
<evidence type="ECO:0000256" key="2">
    <source>
        <dbReference type="ARBA" id="ARBA00022692"/>
    </source>
</evidence>
<protein>
    <recommendedName>
        <fullName evidence="6">Yip1 domain-containing protein</fullName>
    </recommendedName>
</protein>
<dbReference type="EMBL" id="AP014545">
    <property type="protein sequence ID" value="BBB25594.1"/>
    <property type="molecule type" value="Genomic_DNA"/>
</dbReference>
<feature type="transmembrane region" description="Helical" evidence="5">
    <location>
        <begin position="34"/>
        <end position="51"/>
    </location>
</feature>
<feature type="transmembrane region" description="Helical" evidence="5">
    <location>
        <begin position="71"/>
        <end position="94"/>
    </location>
</feature>
<dbReference type="Proteomes" id="UP000595663">
    <property type="component" value="Chromosome"/>
</dbReference>
<feature type="transmembrane region" description="Helical" evidence="5">
    <location>
        <begin position="141"/>
        <end position="161"/>
    </location>
</feature>
<keyword evidence="8" id="KW-1185">Reference proteome</keyword>
<dbReference type="InterPro" id="IPR006977">
    <property type="entry name" value="Yip1_dom"/>
</dbReference>
<evidence type="ECO:0000313" key="7">
    <source>
        <dbReference type="EMBL" id="BBB25594.1"/>
    </source>
</evidence>
<evidence type="ECO:0000256" key="1">
    <source>
        <dbReference type="ARBA" id="ARBA00004141"/>
    </source>
</evidence>
<keyword evidence="3 5" id="KW-1133">Transmembrane helix</keyword>
<keyword evidence="2 5" id="KW-0812">Transmembrane</keyword>
<gene>
    <name evidence="7" type="ORF">AMJAP_0997</name>
</gene>
<dbReference type="Pfam" id="PF04893">
    <property type="entry name" value="Yip1"/>
    <property type="match status" value="1"/>
</dbReference>
<name>A0A7R6P264_9GAMM</name>
<comment type="subcellular location">
    <subcellularLocation>
        <location evidence="1">Membrane</location>
        <topology evidence="1">Multi-pass membrane protein</topology>
    </subcellularLocation>
</comment>
<evidence type="ECO:0000256" key="4">
    <source>
        <dbReference type="ARBA" id="ARBA00023136"/>
    </source>
</evidence>
<accession>A0A7R6P264</accession>
<evidence type="ECO:0000256" key="3">
    <source>
        <dbReference type="ARBA" id="ARBA00022989"/>
    </source>
</evidence>
<sequence>MIIMTIKSMSEIFYHPSLAMQHLRDENLKGTSEALFTLAILALIPAISLFIGTTQIGWSITPGGDAVKLNLISALNSTIAFYLATCFALGLMGFSMHWMEKTYGGHASLERCMNLTLYTATPLLLAGFAGLYPMLWFCVAIGAVALAYSTFLLFTGVPIIMKIPEERGFLFCISILTVGLIILVGLRSATAFLWGTLTPLIYLP</sequence>
<reference evidence="7 8" key="1">
    <citation type="journal article" date="2008" name="Int. J. Syst. Evol. Microbiol.">
        <title>Amphritea japonica sp. nov. and Amphritea balenae sp. nov., isolated from the sediment adjacent to sperm whale carcasses off Kagoshima, Japan.</title>
        <authorList>
            <person name="Miyazaki M."/>
            <person name="Nogi Y."/>
            <person name="Fujiwara Y."/>
            <person name="Kawato M."/>
            <person name="Nagahama T."/>
            <person name="Kubokawa K."/>
            <person name="Horikoshi K."/>
        </authorList>
    </citation>
    <scope>NUCLEOTIDE SEQUENCE [LARGE SCALE GENOMIC DNA]</scope>
    <source>
        <strain evidence="7 8">ATCC BAA-1530</strain>
    </source>
</reference>
<organism evidence="7 8">
    <name type="scientific">Amphritea japonica ATCC BAA-1530</name>
    <dbReference type="NCBI Taxonomy" id="1278309"/>
    <lineage>
        <taxon>Bacteria</taxon>
        <taxon>Pseudomonadati</taxon>
        <taxon>Pseudomonadota</taxon>
        <taxon>Gammaproteobacteria</taxon>
        <taxon>Oceanospirillales</taxon>
        <taxon>Oceanospirillaceae</taxon>
        <taxon>Amphritea</taxon>
    </lineage>
</organism>
<proteinExistence type="predicted"/>
<dbReference type="GO" id="GO:0016020">
    <property type="term" value="C:membrane"/>
    <property type="evidence" value="ECO:0007669"/>
    <property type="project" value="UniProtKB-SubCell"/>
</dbReference>
<feature type="transmembrane region" description="Helical" evidence="5">
    <location>
        <begin position="115"/>
        <end position="135"/>
    </location>
</feature>
<evidence type="ECO:0000313" key="8">
    <source>
        <dbReference type="Proteomes" id="UP000595663"/>
    </source>
</evidence>
<dbReference type="AlphaFoldDB" id="A0A7R6P264"/>
<feature type="domain" description="Yip1" evidence="6">
    <location>
        <begin position="11"/>
        <end position="185"/>
    </location>
</feature>
<evidence type="ECO:0000259" key="6">
    <source>
        <dbReference type="Pfam" id="PF04893"/>
    </source>
</evidence>
<dbReference type="KEGG" id="ajp:AMJAP_0997"/>
<evidence type="ECO:0000256" key="5">
    <source>
        <dbReference type="SAM" id="Phobius"/>
    </source>
</evidence>